<evidence type="ECO:0008006" key="5">
    <source>
        <dbReference type="Google" id="ProtNLM"/>
    </source>
</evidence>
<dbReference type="EMBL" id="AP014854">
    <property type="protein sequence ID" value="BAR99860.1"/>
    <property type="molecule type" value="Genomic_DNA"/>
</dbReference>
<dbReference type="InterPro" id="IPR007040">
    <property type="entry name" value="Ribosome_modulation_factor"/>
</dbReference>
<protein>
    <recommendedName>
        <fullName evidence="5">Ribosome modulation factor</fullName>
    </recommendedName>
</protein>
<feature type="region of interest" description="Disordered" evidence="1">
    <location>
        <begin position="1"/>
        <end position="59"/>
    </location>
</feature>
<evidence type="ECO:0000313" key="4">
    <source>
        <dbReference type="Proteomes" id="UP000065734"/>
    </source>
</evidence>
<evidence type="ECO:0000256" key="1">
    <source>
        <dbReference type="SAM" id="MobiDB-lite"/>
    </source>
</evidence>
<dbReference type="OrthoDB" id="8000526at2"/>
<name>A0A0H5BCE3_BLAVI</name>
<gene>
    <name evidence="2" type="ORF">BV133_2267</name>
    <name evidence="3" type="ORF">BVIRIDIS_18870</name>
</gene>
<dbReference type="NCBIfam" id="NF041886">
    <property type="entry name" value="Rmf_CrpP_fam"/>
    <property type="match status" value="1"/>
</dbReference>
<proteinExistence type="predicted"/>
<organism evidence="3 4">
    <name type="scientific">Blastochloris viridis</name>
    <name type="common">Rhodopseudomonas viridis</name>
    <dbReference type="NCBI Taxonomy" id="1079"/>
    <lineage>
        <taxon>Bacteria</taxon>
        <taxon>Pseudomonadati</taxon>
        <taxon>Pseudomonadota</taxon>
        <taxon>Alphaproteobacteria</taxon>
        <taxon>Hyphomicrobiales</taxon>
        <taxon>Blastochloridaceae</taxon>
        <taxon>Blastochloris</taxon>
    </lineage>
</organism>
<dbReference type="Proteomes" id="UP000065734">
    <property type="component" value="Chromosome I"/>
</dbReference>
<dbReference type="AlphaFoldDB" id="A0A0H5BCE3"/>
<dbReference type="EMBL" id="LN907867">
    <property type="protein sequence ID" value="CUU42872.1"/>
    <property type="molecule type" value="Genomic_DNA"/>
</dbReference>
<evidence type="ECO:0000313" key="3">
    <source>
        <dbReference type="EMBL" id="CUU42872.1"/>
    </source>
</evidence>
<keyword evidence="4" id="KW-1185">Reference proteome</keyword>
<sequence length="59" mass="6505">MNGQREEGDRPNGPSPFDEGLESFEFGMTPDACPYPAGSAEREEWLEGWAEGQDRADNA</sequence>
<feature type="compositionally biased region" description="Basic and acidic residues" evidence="1">
    <location>
        <begin position="1"/>
        <end position="10"/>
    </location>
</feature>
<dbReference type="Pfam" id="PF04957">
    <property type="entry name" value="RMF"/>
    <property type="match status" value="1"/>
</dbReference>
<reference evidence="4" key="3">
    <citation type="journal article" date="2016" name="Genome Announc.">
        <title>Revised genome sequence of the purple photosynthetic bacterium Blastochloris viridis.</title>
        <authorList>
            <person name="Liu L.N."/>
            <person name="Faulkner M."/>
            <person name="Liu X."/>
            <person name="Huang F."/>
            <person name="Darby A.C."/>
            <person name="Hall N."/>
        </authorList>
    </citation>
    <scope>NUCLEOTIDE SEQUENCE [LARGE SCALE GENOMIC DNA]</scope>
    <source>
        <strain evidence="4">ATCC 19567 / DSM 133 / F</strain>
    </source>
</reference>
<dbReference type="RefSeq" id="WP_055037849.1">
    <property type="nucleotide sequence ID" value="NZ_AP014854.2"/>
</dbReference>
<reference evidence="3" key="2">
    <citation type="submission" date="2015-11" db="EMBL/GenBank/DDBJ databases">
        <authorList>
            <person name="Zhang Y."/>
            <person name="Guo Z."/>
        </authorList>
    </citation>
    <scope>NUCLEOTIDE SEQUENCE</scope>
    <source>
        <strain evidence="3">1</strain>
    </source>
</reference>
<evidence type="ECO:0000313" key="2">
    <source>
        <dbReference type="EMBL" id="BAR99860.1"/>
    </source>
</evidence>
<accession>A0A0H5BCE3</accession>
<dbReference type="KEGG" id="bvr:BVIR_2441"/>
<reference evidence="2" key="1">
    <citation type="journal article" date="2015" name="Genome Announc.">
        <title>Complete Genome Sequence of the Bacteriochlorophyll b-Producing Photosynthetic Bacterium Blastochloris viridis.</title>
        <authorList>
            <person name="Tsukatani Y."/>
            <person name="Hirose Y."/>
            <person name="Harada J."/>
            <person name="Misawa N."/>
            <person name="Mori K."/>
            <person name="Inoue K."/>
            <person name="Tamiaki H."/>
        </authorList>
    </citation>
    <scope>NUCLEOTIDE SEQUENCE [LARGE SCALE GENOMIC DNA]</scope>
    <source>
        <strain evidence="2">DSM 133</strain>
    </source>
</reference>